<feature type="region of interest" description="Disordered" evidence="1">
    <location>
        <begin position="115"/>
        <end position="139"/>
    </location>
</feature>
<keyword evidence="2" id="KW-1133">Transmembrane helix</keyword>
<keyword evidence="2" id="KW-0812">Transmembrane</keyword>
<keyword evidence="2" id="KW-0472">Membrane</keyword>
<feature type="compositionally biased region" description="Low complexity" evidence="1">
    <location>
        <begin position="115"/>
        <end position="127"/>
    </location>
</feature>
<feature type="compositionally biased region" description="Pro residues" evidence="1">
    <location>
        <begin position="21"/>
        <end position="41"/>
    </location>
</feature>
<keyword evidence="5" id="KW-1185">Reference proteome</keyword>
<evidence type="ECO:0000256" key="2">
    <source>
        <dbReference type="SAM" id="Phobius"/>
    </source>
</evidence>
<organism evidence="4 5">
    <name type="scientific">Mycolicibacter acidiphilus</name>
    <dbReference type="NCBI Taxonomy" id="2835306"/>
    <lineage>
        <taxon>Bacteria</taxon>
        <taxon>Bacillati</taxon>
        <taxon>Actinomycetota</taxon>
        <taxon>Actinomycetes</taxon>
        <taxon>Mycobacteriales</taxon>
        <taxon>Mycobacteriaceae</taxon>
        <taxon>Mycolicibacter</taxon>
    </lineage>
</organism>
<feature type="domain" description="PknH-like extracellular" evidence="3">
    <location>
        <begin position="138"/>
        <end position="327"/>
    </location>
</feature>
<feature type="transmembrane region" description="Helical" evidence="2">
    <location>
        <begin position="81"/>
        <end position="103"/>
    </location>
</feature>
<evidence type="ECO:0000256" key="1">
    <source>
        <dbReference type="SAM" id="MobiDB-lite"/>
    </source>
</evidence>
<protein>
    <submittedName>
        <fullName evidence="4">Sensor domain-containing protein</fullName>
    </submittedName>
</protein>
<dbReference type="Proteomes" id="UP001519535">
    <property type="component" value="Unassembled WGS sequence"/>
</dbReference>
<dbReference type="EMBL" id="JAHCLR010000010">
    <property type="protein sequence ID" value="MBS9533427.1"/>
    <property type="molecule type" value="Genomic_DNA"/>
</dbReference>
<dbReference type="RefSeq" id="WP_214092313.1">
    <property type="nucleotide sequence ID" value="NZ_JAHCLR010000010.1"/>
</dbReference>
<feature type="region of interest" description="Disordered" evidence="1">
    <location>
        <begin position="1"/>
        <end position="43"/>
    </location>
</feature>
<feature type="transmembrane region" description="Helical" evidence="2">
    <location>
        <begin position="45"/>
        <end position="69"/>
    </location>
</feature>
<dbReference type="InterPro" id="IPR026954">
    <property type="entry name" value="PknH-like_Extracell"/>
</dbReference>
<gene>
    <name evidence="4" type="ORF">KIH27_07460</name>
</gene>
<dbReference type="InterPro" id="IPR038232">
    <property type="entry name" value="PknH-like_Extracell_sf"/>
</dbReference>
<evidence type="ECO:0000313" key="5">
    <source>
        <dbReference type="Proteomes" id="UP001519535"/>
    </source>
</evidence>
<comment type="caution">
    <text evidence="4">The sequence shown here is derived from an EMBL/GenBank/DDBJ whole genome shotgun (WGS) entry which is preliminary data.</text>
</comment>
<name>A0ABS5RHE7_9MYCO</name>
<feature type="compositionally biased region" description="Pro residues" evidence="1">
    <location>
        <begin position="128"/>
        <end position="137"/>
    </location>
</feature>
<evidence type="ECO:0000313" key="4">
    <source>
        <dbReference type="EMBL" id="MBS9533427.1"/>
    </source>
</evidence>
<dbReference type="Gene3D" id="3.40.1000.70">
    <property type="entry name" value="PknH-like extracellular domain"/>
    <property type="match status" value="1"/>
</dbReference>
<sequence length="330" mass="34277">MTQGGWGGNPFDTNTAGQNPFAPPGPPTPGYTPPPPQPPPSDSSVLATLSVVFAFFFAPAGAVLGHLALGQHDTRSRDRALVGVTLSYTFLVTALVATAVWAVQGRLASAPPVAATPVTTTVTSTTSSPPPPPPAPTVAPADLSNLLPTLDEVRTIVNGPELNTTSTSTELPSSPEETDSDQAMGDCAGAVNGTRNLVYIDNRADATFVRTDATKAISVNMAVTSFPDVGSAQLFTTQTIEVWRRCVGQRVVQAFPNGQHTSYDIGNPSEADGITTLRNTATMPNNAVGSEFLVTAAKANVAVELLILSQFGTADQATALARRILDRIPS</sequence>
<evidence type="ECO:0000259" key="3">
    <source>
        <dbReference type="Pfam" id="PF14032"/>
    </source>
</evidence>
<feature type="compositionally biased region" description="Low complexity" evidence="1">
    <location>
        <begin position="161"/>
        <end position="175"/>
    </location>
</feature>
<dbReference type="Pfam" id="PF14032">
    <property type="entry name" value="PknH_C"/>
    <property type="match status" value="1"/>
</dbReference>
<feature type="region of interest" description="Disordered" evidence="1">
    <location>
        <begin position="160"/>
        <end position="183"/>
    </location>
</feature>
<accession>A0ABS5RHE7</accession>
<proteinExistence type="predicted"/>
<reference evidence="4 5" key="1">
    <citation type="submission" date="2021-05" db="EMBL/GenBank/DDBJ databases">
        <title>Mycobacterium acidophilum sp. nov., an extremely acid-tolerant member of the genus Mycobacterium.</title>
        <authorList>
            <person name="Xia J."/>
        </authorList>
    </citation>
    <scope>NUCLEOTIDE SEQUENCE [LARGE SCALE GENOMIC DNA]</scope>
    <source>
        <strain evidence="4 5">M1</strain>
    </source>
</reference>